<dbReference type="PROSITE" id="PS50003">
    <property type="entry name" value="PH_DOMAIN"/>
    <property type="match status" value="1"/>
</dbReference>
<feature type="region of interest" description="Disordered" evidence="2">
    <location>
        <begin position="346"/>
        <end position="370"/>
    </location>
</feature>
<dbReference type="GO" id="GO:0005096">
    <property type="term" value="F:GTPase activator activity"/>
    <property type="evidence" value="ECO:0007669"/>
    <property type="project" value="UniProtKB-KW"/>
</dbReference>
<dbReference type="InterPro" id="IPR041681">
    <property type="entry name" value="PH_9"/>
</dbReference>
<feature type="compositionally biased region" description="Basic and acidic residues" evidence="2">
    <location>
        <begin position="30"/>
        <end position="56"/>
    </location>
</feature>
<evidence type="ECO:0000256" key="2">
    <source>
        <dbReference type="SAM" id="MobiDB-lite"/>
    </source>
</evidence>
<dbReference type="Gene3D" id="2.30.29.30">
    <property type="entry name" value="Pleckstrin-homology domain (PH domain)/Phosphotyrosine-binding domain (PTB)"/>
    <property type="match status" value="1"/>
</dbReference>
<dbReference type="PANTHER" id="PTHR23176:SF129">
    <property type="entry name" value="RHO GTPASE ACTIVATING PROTEIN AT 16F, ISOFORM E-RELATED"/>
    <property type="match status" value="1"/>
</dbReference>
<dbReference type="CDD" id="cd10571">
    <property type="entry name" value="PH_beta_spectrin"/>
    <property type="match status" value="1"/>
</dbReference>
<dbReference type="GO" id="GO:0005737">
    <property type="term" value="C:cytoplasm"/>
    <property type="evidence" value="ECO:0007669"/>
    <property type="project" value="TreeGrafter"/>
</dbReference>
<dbReference type="SUPFAM" id="SSF50729">
    <property type="entry name" value="PH domain-like"/>
    <property type="match status" value="1"/>
</dbReference>
<dbReference type="InterPro" id="IPR011993">
    <property type="entry name" value="PH-like_dom_sf"/>
</dbReference>
<evidence type="ECO:0000313" key="6">
    <source>
        <dbReference type="Proteomes" id="UP000276834"/>
    </source>
</evidence>
<evidence type="ECO:0000313" key="5">
    <source>
        <dbReference type="EMBL" id="RLV62753.1"/>
    </source>
</evidence>
<dbReference type="InterPro" id="IPR050729">
    <property type="entry name" value="Rho-GAP"/>
</dbReference>
<evidence type="ECO:0000259" key="3">
    <source>
        <dbReference type="PROSITE" id="PS50003"/>
    </source>
</evidence>
<reference evidence="5" key="2">
    <citation type="submission" date="2018-08" db="EMBL/GenBank/DDBJ databases">
        <authorList>
            <person name="Sabatino S.J."/>
        </authorList>
    </citation>
    <scope>NUCLEOTIDE SEQUENCE</scope>
    <source>
        <strain evidence="5">Red01</strain>
        <tissue evidence="5">Muscle</tissue>
    </source>
</reference>
<dbReference type="OrthoDB" id="5865767at2759"/>
<feature type="non-terminal residue" evidence="5">
    <location>
        <position position="1"/>
    </location>
</feature>
<name>A0A3L8Q6H8_CHLGU</name>
<dbReference type="EMBL" id="QUSF01005430">
    <property type="protein sequence ID" value="RLV62753.1"/>
    <property type="molecule type" value="Genomic_DNA"/>
</dbReference>
<comment type="caution">
    <text evidence="5">The sequence shown here is derived from an EMBL/GenBank/DDBJ whole genome shotgun (WGS) entry which is preliminary data.</text>
</comment>
<proteinExistence type="predicted"/>
<dbReference type="EMBL" id="QUSF01005431">
    <property type="protein sequence ID" value="RLV62752.1"/>
    <property type="molecule type" value="Genomic_DNA"/>
</dbReference>
<dbReference type="GO" id="GO:0005543">
    <property type="term" value="F:phospholipid binding"/>
    <property type="evidence" value="ECO:0007669"/>
    <property type="project" value="InterPro"/>
</dbReference>
<evidence type="ECO:0000256" key="1">
    <source>
        <dbReference type="ARBA" id="ARBA00022468"/>
    </source>
</evidence>
<dbReference type="Proteomes" id="UP000276834">
    <property type="component" value="Unassembled WGS sequence"/>
</dbReference>
<dbReference type="Pfam" id="PF15410">
    <property type="entry name" value="PH_9"/>
    <property type="match status" value="1"/>
</dbReference>
<feature type="compositionally biased region" description="Basic and acidic residues" evidence="2">
    <location>
        <begin position="358"/>
        <end position="370"/>
    </location>
</feature>
<evidence type="ECO:0000313" key="4">
    <source>
        <dbReference type="EMBL" id="RLV62752.1"/>
    </source>
</evidence>
<keyword evidence="1" id="KW-0343">GTPase activation</keyword>
<sequence length="370" mass="40565">IEKLKAEQNKQPPTPLLTRKFLGEPPGGADPRRPEPRVAYVRHELRPERLQPKLDRVQPPATDGGPTELPPAAATAAITVATTAEPPVATKAEELGEVRLGPPERRRERRLERQESSEPEPPRHDGKSGGSKATLADIVEQLQEKEAGGPVPASPRDRDSPARLPAGPEALLERTPRPDRPRARDRPKPRRRPRPKDSAQGPGEPRRSRSAPAQGSAPPPPPPPTHTVTHEGFLLRKHELDGAGKKASNRSWVNLYCVLAKGDLGFYKDAKGPAAGATHGGEPLLSLHRATSEVANDYKKKKNVFKLKTSDGSEFLLQAKDEEDMQGWLRALAASAQEHAELARWQQGLLTTSSTDEGLPRRDPDRPRRK</sequence>
<dbReference type="AlphaFoldDB" id="A0A3L8Q6H8"/>
<feature type="compositionally biased region" description="Basic and acidic residues" evidence="2">
    <location>
        <begin position="171"/>
        <end position="186"/>
    </location>
</feature>
<dbReference type="PANTHER" id="PTHR23176">
    <property type="entry name" value="RHO/RAC/CDC GTPASE-ACTIVATING PROTEIN"/>
    <property type="match status" value="1"/>
</dbReference>
<feature type="region of interest" description="Disordered" evidence="2">
    <location>
        <begin position="1"/>
        <end position="247"/>
    </location>
</feature>
<keyword evidence="6" id="KW-1185">Reference proteome</keyword>
<dbReference type="InterPro" id="IPR001849">
    <property type="entry name" value="PH_domain"/>
</dbReference>
<gene>
    <name evidence="5" type="ORF">DV515_00018978</name>
    <name evidence="4" type="ORF">DV515_00018979</name>
</gene>
<dbReference type="PRINTS" id="PR00683">
    <property type="entry name" value="SPECTRINPH"/>
</dbReference>
<feature type="compositionally biased region" description="Low complexity" evidence="2">
    <location>
        <begin position="66"/>
        <end position="90"/>
    </location>
</feature>
<feature type="compositionally biased region" description="Basic and acidic residues" evidence="2">
    <location>
        <begin position="91"/>
        <end position="127"/>
    </location>
</feature>
<dbReference type="SMART" id="SM00233">
    <property type="entry name" value="PH"/>
    <property type="match status" value="1"/>
</dbReference>
<protein>
    <recommendedName>
        <fullName evidence="3">PH domain-containing protein</fullName>
    </recommendedName>
</protein>
<reference evidence="5 6" key="1">
    <citation type="journal article" date="2018" name="Proc. R. Soc. B">
        <title>A non-coding region near Follistatin controls head colour polymorphism in the Gouldian finch.</title>
        <authorList>
            <person name="Toomey M.B."/>
            <person name="Marques C.I."/>
            <person name="Andrade P."/>
            <person name="Araujo P.M."/>
            <person name="Sabatino S."/>
            <person name="Gazda M.A."/>
            <person name="Afonso S."/>
            <person name="Lopes R.J."/>
            <person name="Corbo J.C."/>
            <person name="Carneiro M."/>
        </authorList>
    </citation>
    <scope>NUCLEOTIDE SEQUENCE [LARGE SCALE GENOMIC DNA]</scope>
    <source>
        <strain evidence="5">Red01</strain>
        <tissue evidence="5">Muscle</tissue>
    </source>
</reference>
<feature type="compositionally biased region" description="Basic and acidic residues" evidence="2">
    <location>
        <begin position="233"/>
        <end position="244"/>
    </location>
</feature>
<feature type="domain" description="PH" evidence="3">
    <location>
        <begin position="227"/>
        <end position="337"/>
    </location>
</feature>
<accession>A0A3L8Q6H8</accession>
<dbReference type="FunFam" id="2.30.29.30:FF:000024">
    <property type="entry name" value="Spectrin beta chain"/>
    <property type="match status" value="1"/>
</dbReference>
<organism evidence="5 6">
    <name type="scientific">Chloebia gouldiae</name>
    <name type="common">Gouldian finch</name>
    <name type="synonym">Erythrura gouldiae</name>
    <dbReference type="NCBI Taxonomy" id="44316"/>
    <lineage>
        <taxon>Eukaryota</taxon>
        <taxon>Metazoa</taxon>
        <taxon>Chordata</taxon>
        <taxon>Craniata</taxon>
        <taxon>Vertebrata</taxon>
        <taxon>Euteleostomi</taxon>
        <taxon>Archelosauria</taxon>
        <taxon>Archosauria</taxon>
        <taxon>Dinosauria</taxon>
        <taxon>Saurischia</taxon>
        <taxon>Theropoda</taxon>
        <taxon>Coelurosauria</taxon>
        <taxon>Aves</taxon>
        <taxon>Neognathae</taxon>
        <taxon>Neoaves</taxon>
        <taxon>Telluraves</taxon>
        <taxon>Australaves</taxon>
        <taxon>Passeriformes</taxon>
        <taxon>Passeroidea</taxon>
        <taxon>Passeridae</taxon>
        <taxon>Chloebia</taxon>
    </lineage>
</organism>
<dbReference type="InterPro" id="IPR001605">
    <property type="entry name" value="PH_dom-spectrin-type"/>
</dbReference>